<gene>
    <name evidence="2" type="ORF">PZL22_002313</name>
</gene>
<dbReference type="PROSITE" id="PS51688">
    <property type="entry name" value="ICA"/>
    <property type="match status" value="1"/>
</dbReference>
<feature type="domain" description="Peptidase S74" evidence="1">
    <location>
        <begin position="488"/>
        <end position="657"/>
    </location>
</feature>
<dbReference type="Proteomes" id="UP001233264">
    <property type="component" value="Chromosome"/>
</dbReference>
<sequence>MTIPYVTGTVSVTAGSAVVNGSGTAWATALIAGGLFGLDSSNGNPVPILSVDSNTQLTLAKPWRGTTAAGQGYWIVRDTAYLQQQTVNAQALSAYIQRLDNAALTALAGLTPAADKLAYFTGATGAALTDIKAKGRDLLAADSMLSLLGKLGPVNGGVASPVPSAAGVGLSDGDFNTIIIPGTYTITGSWTNGPSGAAATGYTAVLNVYRRFGMVFQEIYIADATSPKKFLRFSAEASAGTWPNPWWNITNPAYPGASEILNGALPARLRTVQTALSDANTATETGFYSVNAGTVNTPEGAQGSLTVVAVTATVITQVYIRGSNGNMYMRWNNGSTWSSWAKVGLQDRNNTWSGTQSLDGAGSYVQFALNRGSVVGSYESGVNFIGLGSVSDHPLIFKANNVERARFEPTNGDFLVGLTATIDPASGSTTGVAMRPATGRMWRRASGYNPFYQSRLATDGAVQEFYRENSSVGGISVTATGTSYSTTSDYRLKSDVQPIVTFSLTPEQFDVLDHAELKIMALRPVFHRWNNAPEKGVVSGFIAHEAQQVVPHAVTGKKDEFVEVGREIFPAHEVEREITDEDGNSKTVIVTVPEVVNEGVRRDALAAGALFDKTGEVPVFQTMDYGLITADIVAALQCVIHKNMLQGEEIAALKSEKDVLAQRLAHIEAHLGLA</sequence>
<evidence type="ECO:0000313" key="2">
    <source>
        <dbReference type="EMBL" id="WHS94578.1"/>
    </source>
</evidence>
<evidence type="ECO:0000259" key="1">
    <source>
        <dbReference type="PROSITE" id="PS51688"/>
    </source>
</evidence>
<name>A0ABY8T9K3_9HYPH</name>
<dbReference type="Pfam" id="PF13884">
    <property type="entry name" value="Peptidase_S74"/>
    <property type="match status" value="1"/>
</dbReference>
<protein>
    <submittedName>
        <fullName evidence="2">Pyocin knob domain-containing S74 family peptidase</fullName>
    </submittedName>
</protein>
<keyword evidence="3" id="KW-1185">Reference proteome</keyword>
<organism evidence="2 3">
    <name type="scientific">Sinorhizobium kummerowiae</name>
    <dbReference type="NCBI Taxonomy" id="158892"/>
    <lineage>
        <taxon>Bacteria</taxon>
        <taxon>Pseudomonadati</taxon>
        <taxon>Pseudomonadota</taxon>
        <taxon>Alphaproteobacteria</taxon>
        <taxon>Hyphomicrobiales</taxon>
        <taxon>Rhizobiaceae</taxon>
        <taxon>Sinorhizobium/Ensifer group</taxon>
        <taxon>Sinorhizobium</taxon>
    </lineage>
</organism>
<dbReference type="InterPro" id="IPR030392">
    <property type="entry name" value="S74_ICA"/>
</dbReference>
<accession>A0ABY8T9K3</accession>
<dbReference type="CDD" id="cd19958">
    <property type="entry name" value="pyocin_knob"/>
    <property type="match status" value="1"/>
</dbReference>
<reference evidence="2 3" key="1">
    <citation type="submission" date="2023-03" db="EMBL/GenBank/DDBJ databases">
        <authorList>
            <person name="Menendez E."/>
            <person name="Kaur S."/>
            <person name="Flores-Felix J.D."/>
            <person name="diCenzo G.C."/>
            <person name="Peix A."/>
            <person name="Velazquez E."/>
        </authorList>
    </citation>
    <scope>NUCLEOTIDE SEQUENCE [LARGE SCALE GENOMIC DNA]</scope>
    <source>
        <strain evidence="2 3">CCBAU 71714</strain>
    </source>
</reference>
<dbReference type="RefSeq" id="WP_127639813.1">
    <property type="nucleotide sequence ID" value="NZ_CP120365.1"/>
</dbReference>
<evidence type="ECO:0000313" key="3">
    <source>
        <dbReference type="Proteomes" id="UP001233264"/>
    </source>
</evidence>
<dbReference type="EMBL" id="CP120365">
    <property type="protein sequence ID" value="WHS94578.1"/>
    <property type="molecule type" value="Genomic_DNA"/>
</dbReference>
<proteinExistence type="predicted"/>